<evidence type="ECO:0000256" key="1">
    <source>
        <dbReference type="ARBA" id="ARBA00001033"/>
    </source>
</evidence>
<evidence type="ECO:0000256" key="4">
    <source>
        <dbReference type="ARBA" id="ARBA00022723"/>
    </source>
</evidence>
<evidence type="ECO:0000256" key="8">
    <source>
        <dbReference type="RuleBase" id="RU364068"/>
    </source>
</evidence>
<dbReference type="STRING" id="212602.A0A420H8K6"/>
<dbReference type="GO" id="GO:0006021">
    <property type="term" value="P:inositol biosynthetic process"/>
    <property type="evidence" value="ECO:0007669"/>
    <property type="project" value="UniProtKB-UniPathway"/>
</dbReference>
<evidence type="ECO:0000313" key="10">
    <source>
        <dbReference type="Proteomes" id="UP000286134"/>
    </source>
</evidence>
<feature type="binding site" evidence="7">
    <location>
        <position position="234"/>
    </location>
    <ligand>
        <name>Mg(2+)</name>
        <dbReference type="ChEBI" id="CHEBI:18420"/>
        <label>1</label>
        <note>catalytic</note>
    </ligand>
</feature>
<evidence type="ECO:0000256" key="3">
    <source>
        <dbReference type="ARBA" id="ARBA00009759"/>
    </source>
</evidence>
<dbReference type="OrthoDB" id="10254945at2759"/>
<dbReference type="FunFam" id="3.40.190.80:FF:000012">
    <property type="entry name" value="Inositol-1-monophosphatase"/>
    <property type="match status" value="1"/>
</dbReference>
<name>A0A420H8K6_9PEZI</name>
<keyword evidence="6 7" id="KW-0460">Magnesium</keyword>
<dbReference type="Gene3D" id="3.30.540.10">
    <property type="entry name" value="Fructose-1,6-Bisphosphatase, subunit A, domain 1"/>
    <property type="match status" value="1"/>
</dbReference>
<accession>A0A420H8K6</accession>
<evidence type="ECO:0000256" key="5">
    <source>
        <dbReference type="ARBA" id="ARBA00022801"/>
    </source>
</evidence>
<dbReference type="InterPro" id="IPR033942">
    <property type="entry name" value="IMPase"/>
</dbReference>
<dbReference type="UniPathway" id="UPA00823">
    <property type="reaction ID" value="UER00788"/>
</dbReference>
<proteinExistence type="inferred from homology"/>
<gene>
    <name evidence="9" type="ORF">OnM2_102005</name>
</gene>
<comment type="caution">
    <text evidence="9">The sequence shown here is derived from an EMBL/GenBank/DDBJ whole genome shotgun (WGS) entry which is preliminary data.</text>
</comment>
<evidence type="ECO:0000256" key="7">
    <source>
        <dbReference type="PIRSR" id="PIRSR600760-2"/>
    </source>
</evidence>
<dbReference type="PANTHER" id="PTHR20854">
    <property type="entry name" value="INOSITOL MONOPHOSPHATASE"/>
    <property type="match status" value="1"/>
</dbReference>
<dbReference type="FunFam" id="3.30.540.10:FF:000004">
    <property type="entry name" value="Inositol-1-monophosphatase"/>
    <property type="match status" value="1"/>
</dbReference>
<comment type="cofactor">
    <cofactor evidence="2 7 8">
        <name>Mg(2+)</name>
        <dbReference type="ChEBI" id="CHEBI:18420"/>
    </cofactor>
</comment>
<dbReference type="PROSITE" id="PS00630">
    <property type="entry name" value="IMP_2"/>
    <property type="match status" value="1"/>
</dbReference>
<dbReference type="InterPro" id="IPR020550">
    <property type="entry name" value="Inositol_monophosphatase_CS"/>
</dbReference>
<keyword evidence="5 8" id="KW-0378">Hydrolase</keyword>
<dbReference type="PROSITE" id="PS00629">
    <property type="entry name" value="IMP_1"/>
    <property type="match status" value="1"/>
</dbReference>
<sequence length="296" mass="32351">MAALDLDKIHDLMVAIAYEAGSIMLSAKPSHSESGFKKNSSDIVTETDRAVEKHVSRRLLSAFPDFKFIGEETYYPGVKLSDEPTFIVDPIDGTTSFVHNFPAFCISLGLTVKKIPVVGVIYNPLLDELYTATHGQGAYLQRGVGKNRQKLPLNKEKPLYDLSTCLVGIEWGSDRAGVNYELKSKIFTKLAASKEDGGAMVRGLRNIGSTALNLASVAAGQQDIFWDGGCWAWDVCAGWCILVESGGMIVCGNPGEWDCEVDARKYLAIRAAPSGQKQIIDEFWKVIGDGRLEYSS</sequence>
<dbReference type="GO" id="GO:0008934">
    <property type="term" value="F:inositol monophosphate 1-phosphatase activity"/>
    <property type="evidence" value="ECO:0007669"/>
    <property type="project" value="InterPro"/>
</dbReference>
<dbReference type="Gene3D" id="3.40.190.80">
    <property type="match status" value="1"/>
</dbReference>
<dbReference type="Pfam" id="PF00459">
    <property type="entry name" value="Inositol_P"/>
    <property type="match status" value="1"/>
</dbReference>
<dbReference type="EMBL" id="MCFK01010290">
    <property type="protein sequence ID" value="RKF53733.1"/>
    <property type="molecule type" value="Genomic_DNA"/>
</dbReference>
<dbReference type="GO" id="GO:0046872">
    <property type="term" value="F:metal ion binding"/>
    <property type="evidence" value="ECO:0007669"/>
    <property type="project" value="UniProtKB-KW"/>
</dbReference>
<feature type="binding site" evidence="7">
    <location>
        <position position="89"/>
    </location>
    <ligand>
        <name>Mg(2+)</name>
        <dbReference type="ChEBI" id="CHEBI:18420"/>
        <label>1</label>
        <note>catalytic</note>
    </ligand>
</feature>
<evidence type="ECO:0000256" key="2">
    <source>
        <dbReference type="ARBA" id="ARBA00001946"/>
    </source>
</evidence>
<dbReference type="PANTHER" id="PTHR20854:SF4">
    <property type="entry name" value="INOSITOL-1-MONOPHOSPHATASE-RELATED"/>
    <property type="match status" value="1"/>
</dbReference>
<dbReference type="GO" id="GO:0046854">
    <property type="term" value="P:phosphatidylinositol phosphate biosynthetic process"/>
    <property type="evidence" value="ECO:0007669"/>
    <property type="project" value="InterPro"/>
</dbReference>
<comment type="catalytic activity">
    <reaction evidence="1 8">
        <text>a myo-inositol phosphate + H2O = myo-inositol + phosphate</text>
        <dbReference type="Rhea" id="RHEA:24056"/>
        <dbReference type="ChEBI" id="CHEBI:15377"/>
        <dbReference type="ChEBI" id="CHEBI:17268"/>
        <dbReference type="ChEBI" id="CHEBI:43474"/>
        <dbReference type="ChEBI" id="CHEBI:84139"/>
        <dbReference type="EC" id="3.1.3.25"/>
    </reaction>
</comment>
<evidence type="ECO:0000313" key="9">
    <source>
        <dbReference type="EMBL" id="RKF53733.1"/>
    </source>
</evidence>
<dbReference type="GO" id="GO:0007165">
    <property type="term" value="P:signal transduction"/>
    <property type="evidence" value="ECO:0007669"/>
    <property type="project" value="TreeGrafter"/>
</dbReference>
<feature type="binding site" evidence="7">
    <location>
        <position position="71"/>
    </location>
    <ligand>
        <name>Mg(2+)</name>
        <dbReference type="ChEBI" id="CHEBI:18420"/>
        <label>1</label>
        <note>catalytic</note>
    </ligand>
</feature>
<organism evidence="9 10">
    <name type="scientific">Erysiphe neolycopersici</name>
    <dbReference type="NCBI Taxonomy" id="212602"/>
    <lineage>
        <taxon>Eukaryota</taxon>
        <taxon>Fungi</taxon>
        <taxon>Dikarya</taxon>
        <taxon>Ascomycota</taxon>
        <taxon>Pezizomycotina</taxon>
        <taxon>Leotiomycetes</taxon>
        <taxon>Erysiphales</taxon>
        <taxon>Erysiphaceae</taxon>
        <taxon>Erysiphe</taxon>
    </lineage>
</organism>
<comment type="similarity">
    <text evidence="3 8">Belongs to the inositol monophosphatase superfamily.</text>
</comment>
<keyword evidence="10" id="KW-1185">Reference proteome</keyword>
<dbReference type="CDD" id="cd01639">
    <property type="entry name" value="IMPase"/>
    <property type="match status" value="1"/>
</dbReference>
<reference evidence="9 10" key="1">
    <citation type="journal article" date="2018" name="BMC Genomics">
        <title>Comparative genome analyses reveal sequence features reflecting distinct modes of host-adaptation between dicot and monocot powdery mildew.</title>
        <authorList>
            <person name="Wu Y."/>
            <person name="Ma X."/>
            <person name="Pan Z."/>
            <person name="Kale S.D."/>
            <person name="Song Y."/>
            <person name="King H."/>
            <person name="Zhang Q."/>
            <person name="Presley C."/>
            <person name="Deng X."/>
            <person name="Wei C.I."/>
            <person name="Xiao S."/>
        </authorList>
    </citation>
    <scope>NUCLEOTIDE SEQUENCE [LARGE SCALE GENOMIC DNA]</scope>
    <source>
        <strain evidence="9">UMSG2</strain>
    </source>
</reference>
<dbReference type="AlphaFoldDB" id="A0A420H8K6"/>
<dbReference type="EC" id="3.1.3.25" evidence="8"/>
<dbReference type="InterPro" id="IPR000760">
    <property type="entry name" value="Inositol_monophosphatase-like"/>
</dbReference>
<protein>
    <recommendedName>
        <fullName evidence="8">Inositol-1-monophosphatase</fullName>
        <ecNumber evidence="8">3.1.3.25</ecNumber>
    </recommendedName>
</protein>
<dbReference type="SUPFAM" id="SSF56655">
    <property type="entry name" value="Carbohydrate phosphatase"/>
    <property type="match status" value="1"/>
</dbReference>
<dbReference type="InterPro" id="IPR020583">
    <property type="entry name" value="Inositol_monoP_metal-BS"/>
</dbReference>
<comment type="pathway">
    <text evidence="8">Polyol metabolism; myo-inositol biosynthesis; myo-inositol from D-glucose 6-phosphate: step 2/2.</text>
</comment>
<feature type="binding site" evidence="7">
    <location>
        <position position="91"/>
    </location>
    <ligand>
        <name>Mg(2+)</name>
        <dbReference type="ChEBI" id="CHEBI:18420"/>
        <label>1</label>
        <note>catalytic</note>
    </ligand>
</feature>
<evidence type="ECO:0000256" key="6">
    <source>
        <dbReference type="ARBA" id="ARBA00022842"/>
    </source>
</evidence>
<dbReference type="Proteomes" id="UP000286134">
    <property type="component" value="Unassembled WGS sequence"/>
</dbReference>
<dbReference type="PRINTS" id="PR00377">
    <property type="entry name" value="IMPHPHTASES"/>
</dbReference>
<feature type="binding site" evidence="7">
    <location>
        <position position="92"/>
    </location>
    <ligand>
        <name>Mg(2+)</name>
        <dbReference type="ChEBI" id="CHEBI:18420"/>
        <label>1</label>
        <note>catalytic</note>
    </ligand>
</feature>
<keyword evidence="4 7" id="KW-0479">Metal-binding</keyword>